<keyword evidence="1" id="KW-0812">Transmembrane</keyword>
<keyword evidence="1" id="KW-0472">Membrane</keyword>
<dbReference type="GO" id="GO:0080120">
    <property type="term" value="P:CAAX-box protein maturation"/>
    <property type="evidence" value="ECO:0007669"/>
    <property type="project" value="UniProtKB-ARBA"/>
</dbReference>
<dbReference type="Proteomes" id="UP000179284">
    <property type="component" value="Chromosome I"/>
</dbReference>
<feature type="transmembrane region" description="Helical" evidence="1">
    <location>
        <begin position="202"/>
        <end position="224"/>
    </location>
</feature>
<feature type="transmembrane region" description="Helical" evidence="1">
    <location>
        <begin position="145"/>
        <end position="163"/>
    </location>
</feature>
<gene>
    <name evidence="3" type="ORF">bhn_I0775</name>
</gene>
<keyword evidence="3" id="KW-0378">Hydrolase</keyword>
<feature type="transmembrane region" description="Helical" evidence="1">
    <location>
        <begin position="106"/>
        <end position="124"/>
    </location>
</feature>
<feature type="transmembrane region" description="Helical" evidence="1">
    <location>
        <begin position="175"/>
        <end position="195"/>
    </location>
</feature>
<proteinExistence type="predicted"/>
<dbReference type="RefSeq" id="WP_071175548.1">
    <property type="nucleotide sequence ID" value="NZ_CP017831.1"/>
</dbReference>
<protein>
    <submittedName>
        <fullName evidence="3">CAAX amino terminal protease family protein</fullName>
    </submittedName>
</protein>
<keyword evidence="3" id="KW-0645">Protease</keyword>
<organism evidence="3 4">
    <name type="scientific">Butyrivibrio hungatei</name>
    <dbReference type="NCBI Taxonomy" id="185008"/>
    <lineage>
        <taxon>Bacteria</taxon>
        <taxon>Bacillati</taxon>
        <taxon>Bacillota</taxon>
        <taxon>Clostridia</taxon>
        <taxon>Lachnospirales</taxon>
        <taxon>Lachnospiraceae</taxon>
        <taxon>Butyrivibrio</taxon>
    </lineage>
</organism>
<dbReference type="OrthoDB" id="1997843at2"/>
<feature type="domain" description="CAAX prenyl protease 2/Lysostaphin resistance protein A-like" evidence="2">
    <location>
        <begin position="108"/>
        <end position="215"/>
    </location>
</feature>
<dbReference type="AlphaFoldDB" id="A0A1D9P013"/>
<accession>A0A1D9P013</accession>
<dbReference type="GO" id="GO:0006508">
    <property type="term" value="P:proteolysis"/>
    <property type="evidence" value="ECO:0007669"/>
    <property type="project" value="UniProtKB-KW"/>
</dbReference>
<evidence type="ECO:0000313" key="4">
    <source>
        <dbReference type="Proteomes" id="UP000179284"/>
    </source>
</evidence>
<evidence type="ECO:0000313" key="3">
    <source>
        <dbReference type="EMBL" id="AOZ95809.1"/>
    </source>
</evidence>
<sequence>MLKKYIEFMKRSPLITAALCIVYVVVCFKAVPGESNFQFFIIRTMLCGAVCFFLYQISGDKTLTSCYVSTGYVIVNSIGFLVMSLIMGSVLLISGIEDQVPLKDNPVLEIIIVFLMFMSVGLFEELAFRAVINDAIIYKFREKKYVFVLSAVVSSVVFGAAHIVGEFDVTSSIAWGQAVAKTLESGVFGLALLILYWKTRNIWACGVTHGLFDFFAGYTEGLFVPVNNSGSSYINTGEDGVRILITYFVVAAINTVLTFIVWKKVGKTIDFEKIRREW</sequence>
<feature type="transmembrane region" description="Helical" evidence="1">
    <location>
        <begin position="12"/>
        <end position="31"/>
    </location>
</feature>
<name>A0A1D9P013_9FIRM</name>
<feature type="transmembrane region" description="Helical" evidence="1">
    <location>
        <begin position="37"/>
        <end position="55"/>
    </location>
</feature>
<reference evidence="4" key="1">
    <citation type="submission" date="2016-10" db="EMBL/GenBank/DDBJ databases">
        <title>The complete genome sequence of the rumen bacterium Butyrivibrio hungatei MB2003.</title>
        <authorList>
            <person name="Palevich N."/>
            <person name="Kelly W.J."/>
            <person name="Leahy S.C."/>
            <person name="Altermann E."/>
            <person name="Rakonjac J."/>
            <person name="Attwood G.T."/>
        </authorList>
    </citation>
    <scope>NUCLEOTIDE SEQUENCE [LARGE SCALE GENOMIC DNA]</scope>
    <source>
        <strain evidence="4">MB2003</strain>
    </source>
</reference>
<feature type="transmembrane region" description="Helical" evidence="1">
    <location>
        <begin position="67"/>
        <end position="94"/>
    </location>
</feature>
<dbReference type="Pfam" id="PF02517">
    <property type="entry name" value="Rce1-like"/>
    <property type="match status" value="1"/>
</dbReference>
<dbReference type="InterPro" id="IPR003675">
    <property type="entry name" value="Rce1/LyrA-like_dom"/>
</dbReference>
<evidence type="ECO:0000259" key="2">
    <source>
        <dbReference type="Pfam" id="PF02517"/>
    </source>
</evidence>
<keyword evidence="4" id="KW-1185">Reference proteome</keyword>
<dbReference type="EMBL" id="CP017831">
    <property type="protein sequence ID" value="AOZ95809.1"/>
    <property type="molecule type" value="Genomic_DNA"/>
</dbReference>
<dbReference type="GO" id="GO:0004175">
    <property type="term" value="F:endopeptidase activity"/>
    <property type="evidence" value="ECO:0007669"/>
    <property type="project" value="UniProtKB-ARBA"/>
</dbReference>
<keyword evidence="1" id="KW-1133">Transmembrane helix</keyword>
<feature type="transmembrane region" description="Helical" evidence="1">
    <location>
        <begin position="244"/>
        <end position="262"/>
    </location>
</feature>
<evidence type="ECO:0000256" key="1">
    <source>
        <dbReference type="SAM" id="Phobius"/>
    </source>
</evidence>
<dbReference type="KEGG" id="bhu:bhn_I0775"/>